<dbReference type="Proteomes" id="UP001055172">
    <property type="component" value="Unassembled WGS sequence"/>
</dbReference>
<evidence type="ECO:0000256" key="4">
    <source>
        <dbReference type="PROSITE-ProRule" id="PRU01100"/>
    </source>
</evidence>
<reference evidence="8 9" key="1">
    <citation type="submission" date="2021-07" db="EMBL/GenBank/DDBJ databases">
        <title>Genome data of Colletotrichum spaethianum.</title>
        <authorList>
            <person name="Utami Y.D."/>
            <person name="Hiruma K."/>
        </authorList>
    </citation>
    <scope>NUCLEOTIDE SEQUENCE [LARGE SCALE GENOMIC DNA]</scope>
    <source>
        <strain evidence="8 9">MAFF 242679</strain>
    </source>
</reference>
<evidence type="ECO:0000313" key="9">
    <source>
        <dbReference type="Proteomes" id="UP001055172"/>
    </source>
</evidence>
<dbReference type="SUPFAM" id="SSF49785">
    <property type="entry name" value="Galactose-binding domain-like"/>
    <property type="match status" value="1"/>
</dbReference>
<dbReference type="PROSITE" id="PS51257">
    <property type="entry name" value="PROKAR_LIPOPROTEIN"/>
    <property type="match status" value="1"/>
</dbReference>
<dbReference type="CDD" id="cd04086">
    <property type="entry name" value="CBM35_mannanase-like"/>
    <property type="match status" value="1"/>
</dbReference>
<keyword evidence="9" id="KW-1185">Reference proteome</keyword>
<dbReference type="PANTHER" id="PTHR40079:SF4">
    <property type="entry name" value="GH26 DOMAIN-CONTAINING PROTEIN-RELATED"/>
    <property type="match status" value="1"/>
</dbReference>
<feature type="signal peptide" evidence="5">
    <location>
        <begin position="1"/>
        <end position="21"/>
    </location>
</feature>
<sequence length="472" mass="51720">MAKSTALSLYAVFAFAAGVFSQSCIGSTGPKVYEAENGALSGTTIATAQAGFTGTGYVTGFEDAADKLTINVDCQGEGQKLFDISIRYAAIYGEKRTNVILNGGAASEVLLAAGDTWATANAGQVLLDEGSNTIDIVTNWGWYLIDSITLTATEPRGPHNINTALVNPSANADAKALYAYLRSIYGKNILSGQQELSYSNWINEQVGKLPALVSVDLMDYSPSRVERGTVGTAVEEAITHHERGGIVSVLWHWNAPTGLYDTEENKWWSGFYTRATDFDVSAALADTTNANYTLIIRDIDAIAVQLKRLQDAGVPVLWRPLHEAEGAWFWWGAQGAEPCKKLWALLYDRLTNHHGLNNLIWIWNSVAADWYPGDATVDILSADVYAQGHGPMTTQYNDLITLGQDKKLIAATEVGSAPFPDLLQAYEAHWLYFCVWGDTFINNADWNSIQDLKKIYESEYVLTLDEIQGWRG</sequence>
<evidence type="ECO:0000256" key="5">
    <source>
        <dbReference type="SAM" id="SignalP"/>
    </source>
</evidence>
<comment type="caution">
    <text evidence="8">The sequence shown here is derived from an EMBL/GenBank/DDBJ whole genome shotgun (WGS) entry which is preliminary data.</text>
</comment>
<dbReference type="InterPro" id="IPR000805">
    <property type="entry name" value="Glyco_hydro_26"/>
</dbReference>
<feature type="domain" description="GH26" evidence="7">
    <location>
        <begin position="172"/>
        <end position="465"/>
    </location>
</feature>
<dbReference type="Gene3D" id="3.20.20.80">
    <property type="entry name" value="Glycosidases"/>
    <property type="match status" value="1"/>
</dbReference>
<dbReference type="InterPro" id="IPR008979">
    <property type="entry name" value="Galactose-bd-like_sf"/>
</dbReference>
<comment type="similarity">
    <text evidence="1 4">Belongs to the glycosyl hydrolase 26 family.</text>
</comment>
<dbReference type="Pfam" id="PF16990">
    <property type="entry name" value="CBM_35"/>
    <property type="match status" value="1"/>
</dbReference>
<feature type="domain" description="CBM6" evidence="6">
    <location>
        <begin position="31"/>
        <end position="151"/>
    </location>
</feature>
<feature type="chain" id="PRO_5041454213" evidence="5">
    <location>
        <begin position="22"/>
        <end position="472"/>
    </location>
</feature>
<feature type="active site" description="Proton donor" evidence="4">
    <location>
        <position position="323"/>
    </location>
</feature>
<dbReference type="SUPFAM" id="SSF51445">
    <property type="entry name" value="(Trans)glycosidases"/>
    <property type="match status" value="1"/>
</dbReference>
<dbReference type="GO" id="GO:0006080">
    <property type="term" value="P:substituted mannan metabolic process"/>
    <property type="evidence" value="ECO:0007669"/>
    <property type="project" value="InterPro"/>
</dbReference>
<dbReference type="PANTHER" id="PTHR40079">
    <property type="entry name" value="MANNAN ENDO-1,4-BETA-MANNOSIDASE E-RELATED"/>
    <property type="match status" value="1"/>
</dbReference>
<gene>
    <name evidence="8" type="ORF">ColLi_10128</name>
</gene>
<dbReference type="GO" id="GO:0030246">
    <property type="term" value="F:carbohydrate binding"/>
    <property type="evidence" value="ECO:0007669"/>
    <property type="project" value="InterPro"/>
</dbReference>
<keyword evidence="5" id="KW-0732">Signal</keyword>
<name>A0AA37GU54_9PEZI</name>
<dbReference type="Pfam" id="PF02156">
    <property type="entry name" value="Glyco_hydro_26"/>
    <property type="match status" value="1"/>
</dbReference>
<evidence type="ECO:0000313" key="8">
    <source>
        <dbReference type="EMBL" id="GJC87290.1"/>
    </source>
</evidence>
<feature type="active site" description="Nucleophile" evidence="4">
    <location>
        <position position="413"/>
    </location>
</feature>
<keyword evidence="2 4" id="KW-0378">Hydrolase</keyword>
<evidence type="ECO:0000259" key="7">
    <source>
        <dbReference type="PROSITE" id="PS51764"/>
    </source>
</evidence>
<proteinExistence type="inferred from homology"/>
<dbReference type="EMBL" id="BPPX01000025">
    <property type="protein sequence ID" value="GJC87290.1"/>
    <property type="molecule type" value="Genomic_DNA"/>
</dbReference>
<dbReference type="AlphaFoldDB" id="A0AA37GU54"/>
<dbReference type="InterPro" id="IPR022790">
    <property type="entry name" value="GH26_dom"/>
</dbReference>
<evidence type="ECO:0000259" key="6">
    <source>
        <dbReference type="PROSITE" id="PS51175"/>
    </source>
</evidence>
<organism evidence="8 9">
    <name type="scientific">Colletotrichum liriopes</name>
    <dbReference type="NCBI Taxonomy" id="708192"/>
    <lineage>
        <taxon>Eukaryota</taxon>
        <taxon>Fungi</taxon>
        <taxon>Dikarya</taxon>
        <taxon>Ascomycota</taxon>
        <taxon>Pezizomycotina</taxon>
        <taxon>Sordariomycetes</taxon>
        <taxon>Hypocreomycetidae</taxon>
        <taxon>Glomerellales</taxon>
        <taxon>Glomerellaceae</taxon>
        <taxon>Colletotrichum</taxon>
        <taxon>Colletotrichum spaethianum species complex</taxon>
    </lineage>
</organism>
<evidence type="ECO:0000256" key="2">
    <source>
        <dbReference type="ARBA" id="ARBA00022801"/>
    </source>
</evidence>
<dbReference type="PROSITE" id="PS51175">
    <property type="entry name" value="CBM6"/>
    <property type="match status" value="1"/>
</dbReference>
<dbReference type="GO" id="GO:0016985">
    <property type="term" value="F:mannan endo-1,4-beta-mannosidase activity"/>
    <property type="evidence" value="ECO:0007669"/>
    <property type="project" value="InterPro"/>
</dbReference>
<protein>
    <submittedName>
        <fullName evidence="8">Mannan endo-1,4-beta-mannosidase</fullName>
    </submittedName>
</protein>
<dbReference type="PRINTS" id="PR00739">
    <property type="entry name" value="GLHYDRLASE26"/>
</dbReference>
<evidence type="ECO:0000256" key="3">
    <source>
        <dbReference type="ARBA" id="ARBA00023295"/>
    </source>
</evidence>
<dbReference type="InterPro" id="IPR005084">
    <property type="entry name" value="CBM6"/>
</dbReference>
<evidence type="ECO:0000256" key="1">
    <source>
        <dbReference type="ARBA" id="ARBA00007754"/>
    </source>
</evidence>
<dbReference type="Gene3D" id="2.60.120.260">
    <property type="entry name" value="Galactose-binding domain-like"/>
    <property type="match status" value="1"/>
</dbReference>
<keyword evidence="3 4" id="KW-0326">Glycosidase</keyword>
<dbReference type="InterPro" id="IPR017853">
    <property type="entry name" value="GH"/>
</dbReference>
<accession>A0AA37GU54</accession>
<dbReference type="PROSITE" id="PS51764">
    <property type="entry name" value="GH26"/>
    <property type="match status" value="1"/>
</dbReference>